<evidence type="ECO:0000256" key="9">
    <source>
        <dbReference type="HAMAP-Rule" id="MF_03211"/>
    </source>
</evidence>
<evidence type="ECO:0000256" key="8">
    <source>
        <dbReference type="ARBA" id="ARBA00023315"/>
    </source>
</evidence>
<comment type="catalytic activity">
    <reaction evidence="9">
        <text>a cytidine in 18S rRNA + acetyl-CoA + ATP + H2O = an N(4)-acetylcytidine in 18S rRNA + ADP + phosphate + CoA + H(+)</text>
        <dbReference type="Rhea" id="RHEA:51424"/>
        <dbReference type="Rhea" id="RHEA-COMP:13575"/>
        <dbReference type="Rhea" id="RHEA-COMP:13576"/>
        <dbReference type="ChEBI" id="CHEBI:15377"/>
        <dbReference type="ChEBI" id="CHEBI:15378"/>
        <dbReference type="ChEBI" id="CHEBI:30616"/>
        <dbReference type="ChEBI" id="CHEBI:43474"/>
        <dbReference type="ChEBI" id="CHEBI:57287"/>
        <dbReference type="ChEBI" id="CHEBI:57288"/>
        <dbReference type="ChEBI" id="CHEBI:74900"/>
        <dbReference type="ChEBI" id="CHEBI:82748"/>
        <dbReference type="ChEBI" id="CHEBI:456216"/>
    </reaction>
</comment>
<dbReference type="GO" id="GO:0030688">
    <property type="term" value="C:preribosome, small subunit precursor"/>
    <property type="evidence" value="ECO:0007669"/>
    <property type="project" value="EnsemblFungi"/>
</dbReference>
<feature type="region of interest" description="Disordered" evidence="10">
    <location>
        <begin position="1012"/>
        <end position="1038"/>
    </location>
</feature>
<evidence type="ECO:0000256" key="4">
    <source>
        <dbReference type="ARBA" id="ARBA00022694"/>
    </source>
</evidence>
<dbReference type="Gene3D" id="3.40.50.11040">
    <property type="match status" value="1"/>
</dbReference>
<sequence length="1068" mass="120370">MAKKAIDSRIPALIRNGVQTKQRSFFVIVGDKARNQLPNLHYLMMSADLKMNKSVLWAYKKKLLGFTSHRKKREAKIKKEIKRGTREVNDQDPFETFISNQNIRYVYYKETEKILGNTYGMCILQDFEALTPNLLARTLETVEGGGTIVILLKSMTSLKQLYTMTMDVHSRYRTEAHGDVVARFNERFILSLGSNPNCLVVDDELNVLPISGAKNVKPLPPKDDNELTPKQVELKDLKESLEDVQPAGSLVGLSKTVNQAHAILSFIDAISEKTLNSTVALTAGRGRGKSAALGVSIAAAVSHGYSNIFVTSPSPENLKTLFEFIFKGFDALGYQEHIDYDIIQSTNPDFNKAIVRVDIKRGHRQTIQYIIPQDSHVLGQAELVVIDEAAAIPLPIVKNLLGPYLVFMASTINGYEGTGRSLSLKLIQQLRTQSISTGREQSQTEIISRDNAKQNNTSSSSLSGSHRQLKEISLDEPIRYAPGDPIEKWLNKLLCLDVTLIKNPRFASRGTPHPSQCNLFVVNRDTLFSYHPVSENFLEKMMALYVASHYKNSPNDLQLMSDAPAHQLFVLLPPIDPKDGGRIPDPLCVIQIALEGEISKQSVRNSLSRGQRAGGDLIPWLISQQFQDEEFAGLSGARVVRIATNPEYSSMGYGSRAIQLLRDYFEGKFTDMSEETHPKDYSIKRVSDKELEKTNLLKDDIKLRDAKTLPPLLLKLSEQPPHYLHYLGVSYGLTQSLHKFWKNNKFVPVYLRQTANDLTGEHTCVMLNVLEGRESNWLVEFANDFHKRFLSLLSYDFHKFTSVQSLSVLESSKKAQELRDDQTSHIKELNKTQLDDIFSPFDLKRLDSYANNLLDYHVIVDMLPMLSLLYFGGKMGNSVSLSSVQSAILLAIGLQRKSIDNISKELNLPANQTIAMFAKIMRKFSVYFRQVLSESIDQSLPVLQNDEIAEMNGEEIKQYNAADALDQMEEDLEEAGSEAVKAMKEKQKELINSLNLEKYAINENSEEWEQSKNSLEKAAKSKGVVSVKTGKKRTTEHAESIYKEEMKAIKKSKKRKKVVNKNTQFIQV</sequence>
<feature type="binding site" evidence="9">
    <location>
        <position position="479"/>
    </location>
    <ligand>
        <name>ATP</name>
        <dbReference type="ChEBI" id="CHEBI:30616"/>
    </ligand>
</feature>
<comment type="similarity">
    <text evidence="9">Belongs to the RNA cytidine acetyltransferase family. NAT10 subfamily.</text>
</comment>
<evidence type="ECO:0000256" key="6">
    <source>
        <dbReference type="ARBA" id="ARBA00022840"/>
    </source>
</evidence>
<evidence type="ECO:0000256" key="7">
    <source>
        <dbReference type="ARBA" id="ARBA00023242"/>
    </source>
</evidence>
<dbReference type="GO" id="GO:0030515">
    <property type="term" value="F:snoRNA binding"/>
    <property type="evidence" value="ECO:0007669"/>
    <property type="project" value="EnsemblFungi"/>
</dbReference>
<evidence type="ECO:0000256" key="3">
    <source>
        <dbReference type="ARBA" id="ARBA00022679"/>
    </source>
</evidence>
<organism evidence="15 16">
    <name type="scientific">Naumovozyma dairenensis (strain ATCC 10597 / BCRC 20456 / CBS 421 / NBRC 0211 / NRRL Y-12639)</name>
    <name type="common">Saccharomyces dairenensis</name>
    <dbReference type="NCBI Taxonomy" id="1071378"/>
    <lineage>
        <taxon>Eukaryota</taxon>
        <taxon>Fungi</taxon>
        <taxon>Dikarya</taxon>
        <taxon>Ascomycota</taxon>
        <taxon>Saccharomycotina</taxon>
        <taxon>Saccharomycetes</taxon>
        <taxon>Saccharomycetales</taxon>
        <taxon>Saccharomycetaceae</taxon>
        <taxon>Naumovozyma</taxon>
    </lineage>
</organism>
<keyword evidence="3 9" id="KW-0808">Transferase</keyword>
<dbReference type="RefSeq" id="XP_003670855.1">
    <property type="nucleotide sequence ID" value="XM_003670807.1"/>
</dbReference>
<evidence type="ECO:0000259" key="12">
    <source>
        <dbReference type="Pfam" id="PF08351"/>
    </source>
</evidence>
<dbReference type="GO" id="GO:0005524">
    <property type="term" value="F:ATP binding"/>
    <property type="evidence" value="ECO:0007669"/>
    <property type="project" value="UniProtKB-UniRule"/>
</dbReference>
<proteinExistence type="inferred from homology"/>
<comment type="subcellular location">
    <subcellularLocation>
        <location evidence="1 9">Nucleus</location>
        <location evidence="1 9">Nucleolus</location>
    </subcellularLocation>
</comment>
<dbReference type="PANTHER" id="PTHR10925:SF5">
    <property type="entry name" value="RNA CYTIDINE ACETYLTRANSFERASE"/>
    <property type="match status" value="1"/>
</dbReference>
<dbReference type="eggNOG" id="KOG2036">
    <property type="taxonomic scope" value="Eukaryota"/>
</dbReference>
<feature type="binding site" evidence="9">
    <location>
        <begin position="642"/>
        <end position="644"/>
    </location>
    <ligand>
        <name>acetyl-CoA</name>
        <dbReference type="ChEBI" id="CHEBI:57288"/>
    </ligand>
</feature>
<comment type="function">
    <text evidence="9">RNA cytidine acetyltransferase with specificity toward both 18S rRNA and tRNAs. Catalyzes the formation of N(4)-acetylcytidine (ac4C) in 18S rRNA. Required for early nucleolar cleavages of precursor rRNA at sites A0, A1 and A2 during 18S rRNA synthesis. Catalyzes the formation of ac4C in serine and leucine tRNAs. Requires the tRNA-binding adapter protein TAN1 for full tRNA acetyltransferase activity but not for 18S rRNA acetylation.</text>
</comment>
<dbReference type="GO" id="GO:0051391">
    <property type="term" value="P:tRNA acetylation"/>
    <property type="evidence" value="ECO:0007669"/>
    <property type="project" value="UniProtKB-UniRule"/>
</dbReference>
<protein>
    <recommendedName>
        <fullName evidence="9">RNA cytidine acetyltransferase</fullName>
        <ecNumber evidence="9">2.3.1.-</ecNumber>
    </recommendedName>
    <alternativeName>
        <fullName evidence="9">18S rRNA cytosine acetyltransferase</fullName>
    </alternativeName>
</protein>
<comment type="catalytic activity">
    <reaction evidence="9">
        <text>a cytidine in tRNA + acetyl-CoA + ATP + H2O = an N(4)-acetylcytidine in tRNA + ADP + phosphate + CoA + H(+)</text>
        <dbReference type="Rhea" id="RHEA:53876"/>
        <dbReference type="Rhea" id="RHEA-COMP:13670"/>
        <dbReference type="Rhea" id="RHEA-COMP:13671"/>
        <dbReference type="ChEBI" id="CHEBI:15377"/>
        <dbReference type="ChEBI" id="CHEBI:15378"/>
        <dbReference type="ChEBI" id="CHEBI:30616"/>
        <dbReference type="ChEBI" id="CHEBI:43474"/>
        <dbReference type="ChEBI" id="CHEBI:57287"/>
        <dbReference type="ChEBI" id="CHEBI:57288"/>
        <dbReference type="ChEBI" id="CHEBI:74900"/>
        <dbReference type="ChEBI" id="CHEBI:82748"/>
        <dbReference type="ChEBI" id="CHEBI:456216"/>
    </reaction>
</comment>
<evidence type="ECO:0000259" key="13">
    <source>
        <dbReference type="Pfam" id="PF13718"/>
    </source>
</evidence>
<dbReference type="OrthoDB" id="10067491at2759"/>
<dbReference type="InterPro" id="IPR000182">
    <property type="entry name" value="GNAT_dom"/>
</dbReference>
<dbReference type="EMBL" id="HE580272">
    <property type="protein sequence ID" value="CCD25612.1"/>
    <property type="molecule type" value="Genomic_DNA"/>
</dbReference>
<dbReference type="KEGG" id="ndi:NDAI_0F02940"/>
<feature type="domain" description="TcmA/NAT10 helicase" evidence="11">
    <location>
        <begin position="281"/>
        <end position="497"/>
    </location>
</feature>
<evidence type="ECO:0000256" key="10">
    <source>
        <dbReference type="SAM" id="MobiDB-lite"/>
    </source>
</evidence>
<accession>G0WCV1</accession>
<keyword evidence="8 9" id="KW-0012">Acyltransferase</keyword>
<dbReference type="PANTHER" id="PTHR10925">
    <property type="entry name" value="N-ACETYLTRANSFERASE 10"/>
    <property type="match status" value="1"/>
</dbReference>
<dbReference type="GO" id="GO:0016556">
    <property type="term" value="P:mRNA modification"/>
    <property type="evidence" value="ECO:0007669"/>
    <property type="project" value="EnsemblFungi"/>
</dbReference>
<dbReference type="Pfam" id="PF08351">
    <property type="entry name" value="TmcA_N"/>
    <property type="match status" value="1"/>
</dbReference>
<reference evidence="15 16" key="1">
    <citation type="journal article" date="2011" name="Proc. Natl. Acad. Sci. U.S.A.">
        <title>Evolutionary erosion of yeast sex chromosomes by mating-type switching accidents.</title>
        <authorList>
            <person name="Gordon J.L."/>
            <person name="Armisen D."/>
            <person name="Proux-Wera E."/>
            <person name="Oheigeartaigh S.S."/>
            <person name="Byrne K.P."/>
            <person name="Wolfe K.H."/>
        </authorList>
    </citation>
    <scope>NUCLEOTIDE SEQUENCE [LARGE SCALE GENOMIC DNA]</scope>
    <source>
        <strain evidence="16">ATCC 10597 / BCRC 20456 / CBS 421 / NBRC 0211 / NRRL Y-12639</strain>
    </source>
</reference>
<evidence type="ECO:0000256" key="2">
    <source>
        <dbReference type="ARBA" id="ARBA00022552"/>
    </source>
</evidence>
<evidence type="ECO:0000313" key="15">
    <source>
        <dbReference type="EMBL" id="CCD25612.1"/>
    </source>
</evidence>
<dbReference type="Pfam" id="PF13725">
    <property type="entry name" value="tRNA_bind_2"/>
    <property type="match status" value="1"/>
</dbReference>
<name>G0WCV1_NAUDC</name>
<evidence type="ECO:0000313" key="16">
    <source>
        <dbReference type="Proteomes" id="UP000000689"/>
    </source>
</evidence>
<dbReference type="InterPro" id="IPR027992">
    <property type="entry name" value="tRNA_bind_dom"/>
</dbReference>
<dbReference type="GO" id="GO:1904812">
    <property type="term" value="P:rRNA acetylation involved in maturation of SSU-rRNA"/>
    <property type="evidence" value="ECO:0007669"/>
    <property type="project" value="EnsemblFungi"/>
</dbReference>
<feature type="domain" description="TmcA/NAT10 N-terminal" evidence="12">
    <location>
        <begin position="9"/>
        <end position="202"/>
    </location>
</feature>
<dbReference type="Gene3D" id="3.40.630.30">
    <property type="match status" value="1"/>
</dbReference>
<dbReference type="GO" id="GO:0030686">
    <property type="term" value="C:90S preribosome"/>
    <property type="evidence" value="ECO:0007669"/>
    <property type="project" value="TreeGrafter"/>
</dbReference>
<evidence type="ECO:0000259" key="11">
    <source>
        <dbReference type="Pfam" id="PF05127"/>
    </source>
</evidence>
<dbReference type="GO" id="GO:1990883">
    <property type="term" value="F:18S rRNA cytidine N-acetyltransferase activity"/>
    <property type="evidence" value="ECO:0007669"/>
    <property type="project" value="EnsemblFungi"/>
</dbReference>
<gene>
    <name evidence="15" type="primary">NDAI0F02940</name>
    <name evidence="9" type="synonym">NAT10</name>
    <name evidence="15" type="ordered locus">NDAI_0F02940</name>
</gene>
<feature type="domain" description="Possible tRNA binding" evidence="14">
    <location>
        <begin position="777"/>
        <end position="1011"/>
    </location>
</feature>
<dbReference type="Pfam" id="PF05127">
    <property type="entry name" value="NAT10_TcmA_helicase"/>
    <property type="match status" value="1"/>
</dbReference>
<dbReference type="Gene3D" id="3.40.50.300">
    <property type="entry name" value="P-loop containing nucleotide triphosphate hydrolases"/>
    <property type="match status" value="1"/>
</dbReference>
<keyword evidence="2 9" id="KW-0698">rRNA processing</keyword>
<keyword evidence="16" id="KW-1185">Reference proteome</keyword>
<dbReference type="InterPro" id="IPR027417">
    <property type="entry name" value="P-loop_NTPase"/>
</dbReference>
<feature type="binding site" evidence="9">
    <location>
        <begin position="649"/>
        <end position="655"/>
    </location>
    <ligand>
        <name>acetyl-CoA</name>
        <dbReference type="ChEBI" id="CHEBI:57288"/>
    </ligand>
</feature>
<dbReference type="GeneID" id="11496950"/>
<dbReference type="STRING" id="1071378.G0WCV1"/>
<keyword evidence="6 9" id="KW-0067">ATP-binding</keyword>
<dbReference type="InterPro" id="IPR007807">
    <property type="entry name" value="TcmA/NAT10_helicase"/>
</dbReference>
<feature type="region of interest" description="Disordered" evidence="10">
    <location>
        <begin position="437"/>
        <end position="468"/>
    </location>
</feature>
<keyword evidence="4 9" id="KW-0819">tRNA processing</keyword>
<evidence type="ECO:0000256" key="5">
    <source>
        <dbReference type="ARBA" id="ARBA00022741"/>
    </source>
</evidence>
<dbReference type="OMA" id="HLHYIMS"/>
<comment type="subunit">
    <text evidence="9">Interacts with TAN1.</text>
</comment>
<dbReference type="InterPro" id="IPR033688">
    <property type="entry name" value="NAT10"/>
</dbReference>
<dbReference type="Proteomes" id="UP000000689">
    <property type="component" value="Chromosome 6"/>
</dbReference>
<dbReference type="InterPro" id="IPR013562">
    <property type="entry name" value="TmcA/NAT10_N"/>
</dbReference>
<dbReference type="EC" id="2.3.1.-" evidence="9"/>
<evidence type="ECO:0000256" key="1">
    <source>
        <dbReference type="ARBA" id="ARBA00004604"/>
    </source>
</evidence>
<dbReference type="GO" id="GO:0000049">
    <property type="term" value="F:tRNA binding"/>
    <property type="evidence" value="ECO:0007669"/>
    <property type="project" value="EnsemblFungi"/>
</dbReference>
<evidence type="ECO:0000259" key="14">
    <source>
        <dbReference type="Pfam" id="PF13725"/>
    </source>
</evidence>
<keyword evidence="7 9" id="KW-0539">Nucleus</keyword>
<dbReference type="HOGENOM" id="CLU_004652_0_0_1"/>
<dbReference type="InterPro" id="IPR032672">
    <property type="entry name" value="TmcA/NAT10/Kre33"/>
</dbReference>
<dbReference type="GO" id="GO:0051392">
    <property type="term" value="F:tRNA cytidine N4-acetyltransferase activity"/>
    <property type="evidence" value="ECO:0007669"/>
    <property type="project" value="RHEA"/>
</dbReference>
<feature type="binding site" evidence="9">
    <location>
        <position position="743"/>
    </location>
    <ligand>
        <name>acetyl-CoA</name>
        <dbReference type="ChEBI" id="CHEBI:57288"/>
    </ligand>
</feature>
<feature type="domain" description="N-acetyltransferase" evidence="13">
    <location>
        <begin position="540"/>
        <end position="770"/>
    </location>
</feature>
<keyword evidence="5 9" id="KW-0547">Nucleotide-binding</keyword>
<dbReference type="AlphaFoldDB" id="G0WCV1"/>
<feature type="binding site" evidence="9">
    <location>
        <begin position="286"/>
        <end position="295"/>
    </location>
    <ligand>
        <name>ATP</name>
        <dbReference type="ChEBI" id="CHEBI:30616"/>
    </ligand>
</feature>
<dbReference type="HAMAP" id="MF_03211">
    <property type="entry name" value="RNA_acetyltr_Nat10"/>
    <property type="match status" value="1"/>
</dbReference>
<dbReference type="GO" id="GO:0032040">
    <property type="term" value="C:small-subunit processome"/>
    <property type="evidence" value="ECO:0007669"/>
    <property type="project" value="EnsemblFungi"/>
</dbReference>
<feature type="compositionally biased region" description="Polar residues" evidence="10">
    <location>
        <begin position="437"/>
        <end position="446"/>
    </location>
</feature>
<dbReference type="FunFam" id="3.40.50.11040:FF:000002">
    <property type="entry name" value="RNA cytidine acetyltransferase"/>
    <property type="match status" value="1"/>
</dbReference>
<dbReference type="Pfam" id="PF13718">
    <property type="entry name" value="GNAT_acetyltr_2"/>
    <property type="match status" value="1"/>
</dbReference>